<sequence>QFNVYTRVPEREQEKDIARQWTDKVGALVSRPTQKDAELAWAALFLPEYSLADDSSLSPILLGFLNEEWIQVLNKICLCLDIILIFIGEKKEERRVDTTIEQTLSVPRYNSNLYRKNNRAVSKKKESYERLILTCSKDLQALVRGEPNYQSDVTNAKGIWKRAKKISLMSRENGCINNVKIIPEKLKNVDELLTKHFGSAWKQKSEEFELEYYTAVMDNQQSLIQAEENADEGSSLQLCLKDDIKSFSPNKTNLFPLQGLIKERLVKIEQDIGL</sequence>
<dbReference type="EMBL" id="CAKOFQ010008362">
    <property type="protein sequence ID" value="CAH2013681.1"/>
    <property type="molecule type" value="Genomic_DNA"/>
</dbReference>
<reference evidence="1" key="1">
    <citation type="submission" date="2022-03" db="EMBL/GenBank/DDBJ databases">
        <authorList>
            <person name="Sayadi A."/>
        </authorList>
    </citation>
    <scope>NUCLEOTIDE SEQUENCE</scope>
</reference>
<dbReference type="OrthoDB" id="6779410at2759"/>
<dbReference type="AlphaFoldDB" id="A0A9P0MHX9"/>
<keyword evidence="2" id="KW-1185">Reference proteome</keyword>
<comment type="caution">
    <text evidence="1">The sequence shown here is derived from an EMBL/GenBank/DDBJ whole genome shotgun (WGS) entry which is preliminary data.</text>
</comment>
<accession>A0A9P0MHX9</accession>
<name>A0A9P0MHX9_ACAOB</name>
<evidence type="ECO:0000313" key="2">
    <source>
        <dbReference type="Proteomes" id="UP001152888"/>
    </source>
</evidence>
<proteinExistence type="predicted"/>
<evidence type="ECO:0000313" key="1">
    <source>
        <dbReference type="EMBL" id="CAH2013681.1"/>
    </source>
</evidence>
<organism evidence="1 2">
    <name type="scientific">Acanthoscelides obtectus</name>
    <name type="common">Bean weevil</name>
    <name type="synonym">Bruchus obtectus</name>
    <dbReference type="NCBI Taxonomy" id="200917"/>
    <lineage>
        <taxon>Eukaryota</taxon>
        <taxon>Metazoa</taxon>
        <taxon>Ecdysozoa</taxon>
        <taxon>Arthropoda</taxon>
        <taxon>Hexapoda</taxon>
        <taxon>Insecta</taxon>
        <taxon>Pterygota</taxon>
        <taxon>Neoptera</taxon>
        <taxon>Endopterygota</taxon>
        <taxon>Coleoptera</taxon>
        <taxon>Polyphaga</taxon>
        <taxon>Cucujiformia</taxon>
        <taxon>Chrysomeloidea</taxon>
        <taxon>Chrysomelidae</taxon>
        <taxon>Bruchinae</taxon>
        <taxon>Bruchini</taxon>
        <taxon>Acanthoscelides</taxon>
    </lineage>
</organism>
<gene>
    <name evidence="1" type="ORF">ACAOBT_LOCUS33613</name>
</gene>
<feature type="non-terminal residue" evidence="1">
    <location>
        <position position="1"/>
    </location>
</feature>
<protein>
    <submittedName>
        <fullName evidence="1">Uncharacterized protein</fullName>
    </submittedName>
</protein>
<dbReference type="Proteomes" id="UP001152888">
    <property type="component" value="Unassembled WGS sequence"/>
</dbReference>